<dbReference type="RefSeq" id="WP_015038603.1">
    <property type="nucleotide sequence ID" value="NC_018750.1"/>
</dbReference>
<dbReference type="InterPro" id="IPR029278">
    <property type="entry name" value="Imm26"/>
</dbReference>
<evidence type="ECO:0000313" key="1">
    <source>
        <dbReference type="EMBL" id="CCA60708.1"/>
    </source>
</evidence>
<dbReference type="HOGENOM" id="CLU_1682866_0_0_11"/>
<organism evidence="1 2">
    <name type="scientific">Streptomyces venezuelae (strain ATCC 10712 / CBS 650.69 / DSM 40230 / JCM 4526 / NBRC 13096 / PD 04745)</name>
    <dbReference type="NCBI Taxonomy" id="953739"/>
    <lineage>
        <taxon>Bacteria</taxon>
        <taxon>Bacillati</taxon>
        <taxon>Actinomycetota</taxon>
        <taxon>Actinomycetes</taxon>
        <taxon>Kitasatosporales</taxon>
        <taxon>Streptomycetaceae</taxon>
        <taxon>Streptomyces</taxon>
    </lineage>
</organism>
<proteinExistence type="predicted"/>
<evidence type="ECO:0000313" key="2">
    <source>
        <dbReference type="Proteomes" id="UP000006854"/>
    </source>
</evidence>
<dbReference type="Proteomes" id="UP000006854">
    <property type="component" value="Chromosome"/>
</dbReference>
<dbReference type="AlphaFoldDB" id="F2R309"/>
<gene>
    <name evidence="1" type="ordered locus">SVEN_7422</name>
</gene>
<keyword evidence="2" id="KW-1185">Reference proteome</keyword>
<dbReference type="OrthoDB" id="3523981at2"/>
<sequence>MTEPGTYLRIPLPDGSYGYGRVLSEEYTAFYDHHTSQPSSDLDAIDTRPLLFAQAVRLPDDTRWQPIGSRALEGETARPVVRFTQDRADFRKCVIFDSEGETRPATPEECVGLERAAVWDAHHIERRLLDTFLGLPNEDEREARVRLS</sequence>
<reference evidence="1 2" key="1">
    <citation type="journal article" date="2011" name="BMC Genomics">
        <title>Genome-wide analysis of the role of GlnR in Streptomyces venezuelae provides new insights into global nitrogen regulation in actinomycetes.</title>
        <authorList>
            <person name="Pullan S.T."/>
            <person name="Bibb M.J."/>
            <person name="Merrick M."/>
        </authorList>
    </citation>
    <scope>NUCLEOTIDE SEQUENCE [LARGE SCALE GENOMIC DNA]</scope>
    <source>
        <strain evidence="2">ATCC 10712 / CBS 650.69 / DSM 40230 / JCM 4526 / NBRC 13096 / PD 04745</strain>
    </source>
</reference>
<protein>
    <submittedName>
        <fullName evidence="1">Uncharacterized protein</fullName>
    </submittedName>
</protein>
<name>F2R309_STRVP</name>
<accession>F2R309</accession>
<dbReference type="eggNOG" id="ENOG50333TD">
    <property type="taxonomic scope" value="Bacteria"/>
</dbReference>
<dbReference type="STRING" id="953739.SVEN_7422"/>
<dbReference type="EMBL" id="FR845719">
    <property type="protein sequence ID" value="CCA60708.1"/>
    <property type="molecule type" value="Genomic_DNA"/>
</dbReference>
<dbReference type="Pfam" id="PF15428">
    <property type="entry name" value="Imm26"/>
    <property type="match status" value="1"/>
</dbReference>
<dbReference type="PATRIC" id="fig|953739.5.peg.2651"/>
<dbReference type="GeneID" id="51867932"/>
<dbReference type="KEGG" id="sve:SVEN_7422"/>